<name>A0A6C0LYD9_9ZZZZ</name>
<dbReference type="EMBL" id="MN740583">
    <property type="protein sequence ID" value="QHU35038.1"/>
    <property type="molecule type" value="Genomic_DNA"/>
</dbReference>
<dbReference type="AlphaFoldDB" id="A0A6C0LYD9"/>
<evidence type="ECO:0000256" key="1">
    <source>
        <dbReference type="SAM" id="Coils"/>
    </source>
</evidence>
<keyword evidence="1" id="KW-0175">Coiled coil</keyword>
<feature type="coiled-coil region" evidence="1">
    <location>
        <begin position="26"/>
        <end position="60"/>
    </location>
</feature>
<evidence type="ECO:0000313" key="2">
    <source>
        <dbReference type="EMBL" id="QHU35038.1"/>
    </source>
</evidence>
<dbReference type="GO" id="GO:0046782">
    <property type="term" value="P:regulation of viral transcription"/>
    <property type="evidence" value="ECO:0007669"/>
    <property type="project" value="InterPro"/>
</dbReference>
<proteinExistence type="predicted"/>
<organism evidence="2">
    <name type="scientific">viral metagenome</name>
    <dbReference type="NCBI Taxonomy" id="1070528"/>
    <lineage>
        <taxon>unclassified sequences</taxon>
        <taxon>metagenomes</taxon>
        <taxon>organismal metagenomes</taxon>
    </lineage>
</organism>
<sequence length="395" mass="47404">MSLFKEKKLKHSTPKTKFRVTIDAKHKSAMENFKNEKISLKELESKLNTLNYKYQILSKKKTIELSDMELEKKLSIREDISALKQKILLIEKNTDANKYLLNTSNILFQYYEKNEGFQAIKQTNSDKKSVLDFFSPKKEKKIEDDIKKDKNKYNKGEILDKYLEYVEKDYIINRKKKINLEFCSRCNVERIFSKSEGIYICPNCGNQEKILIDSDKPSYKEPPREISYFAYKRINHFNEWLAQFQAKESTDIPKNVYDMIKVELKKEKYIDIKNLKKNKIRNILKKLGLNKYYEHVPHIINRLSGKPAPIIDRETEEKLRMMFKEIQAPWIKHCPNKRSNFLSYSYVLYKCLQLLEMDHFLPYFSLLKSREKLAEQDKIWKDICQDLRWEYIKTI</sequence>
<dbReference type="InterPro" id="IPR007031">
    <property type="entry name" value="Poxvirus_VLTF3"/>
</dbReference>
<protein>
    <recommendedName>
        <fullName evidence="3">Late transcription factor VLTF3-like protein</fullName>
    </recommendedName>
</protein>
<accession>A0A6C0LYD9</accession>
<evidence type="ECO:0008006" key="3">
    <source>
        <dbReference type="Google" id="ProtNLM"/>
    </source>
</evidence>
<reference evidence="2" key="1">
    <citation type="journal article" date="2020" name="Nature">
        <title>Giant virus diversity and host interactions through global metagenomics.</title>
        <authorList>
            <person name="Schulz F."/>
            <person name="Roux S."/>
            <person name="Paez-Espino D."/>
            <person name="Jungbluth S."/>
            <person name="Walsh D.A."/>
            <person name="Denef V.J."/>
            <person name="McMahon K.D."/>
            <person name="Konstantinidis K.T."/>
            <person name="Eloe-Fadrosh E.A."/>
            <person name="Kyrpides N.C."/>
            <person name="Woyke T."/>
        </authorList>
    </citation>
    <scope>NUCLEOTIDE SEQUENCE</scope>
    <source>
        <strain evidence="2">GVMAG-S-1017745-26</strain>
    </source>
</reference>
<dbReference type="Pfam" id="PF04947">
    <property type="entry name" value="Pox_VLTF3"/>
    <property type="match status" value="1"/>
</dbReference>